<dbReference type="AlphaFoldDB" id="A0A915DEZ9"/>
<sequence>MDHSSDEEINVFGDSSDDDLLVSNEPHQALQVDGHADFRDLLSGQTNRELCKSIEGAQIRFIRSERKQLIMVYEEETGQKRMIIMSSLYMLDKFSQSSSIAGDGTFYSRPVGWRQVYAWHLRLRNTFVPAVVVFMGDRTENTREWNVLHVMTDYEPAIRLAVFKHFGGRVNHLSCYFHFSYCITKKLKKLKLKKKSDREAPFCQFIRQFRILPLLPVNQVMAAFADLTNFTLPHRNQFAEVPRLQEFFDYMRLTWIGGLRRNGEAFSPRFPIRIWNHNSSLMQDNPKTTSVLESWHRTINAELRKRRAHKYWSIHCIVRDELYNCALKKPRPALQGIPVLQRAVNDFDSNQVNMSLARITEAAYSNRWNRPTSLKNGGIAQQQPVAINVPGINQNLANRRRGWFNAPIIQRNALVPYDKPELQDQRIN</sequence>
<dbReference type="WBParaSite" id="jg19214">
    <property type="protein sequence ID" value="jg19214"/>
    <property type="gene ID" value="jg19214"/>
</dbReference>
<accession>A0A915DEZ9</accession>
<name>A0A915DEZ9_9BILA</name>
<dbReference type="Proteomes" id="UP000887574">
    <property type="component" value="Unplaced"/>
</dbReference>
<organism evidence="1 2">
    <name type="scientific">Ditylenchus dipsaci</name>
    <dbReference type="NCBI Taxonomy" id="166011"/>
    <lineage>
        <taxon>Eukaryota</taxon>
        <taxon>Metazoa</taxon>
        <taxon>Ecdysozoa</taxon>
        <taxon>Nematoda</taxon>
        <taxon>Chromadorea</taxon>
        <taxon>Rhabditida</taxon>
        <taxon>Tylenchina</taxon>
        <taxon>Tylenchomorpha</taxon>
        <taxon>Sphaerularioidea</taxon>
        <taxon>Anguinidae</taxon>
        <taxon>Anguininae</taxon>
        <taxon>Ditylenchus</taxon>
    </lineage>
</organism>
<reference evidence="2" key="1">
    <citation type="submission" date="2022-11" db="UniProtKB">
        <authorList>
            <consortium name="WormBaseParasite"/>
        </authorList>
    </citation>
    <scope>IDENTIFICATION</scope>
</reference>
<evidence type="ECO:0000313" key="2">
    <source>
        <dbReference type="WBParaSite" id="jg19214"/>
    </source>
</evidence>
<keyword evidence="1" id="KW-1185">Reference proteome</keyword>
<proteinExistence type="predicted"/>
<protein>
    <submittedName>
        <fullName evidence="2">MULE transposase domain-containing protein</fullName>
    </submittedName>
</protein>
<evidence type="ECO:0000313" key="1">
    <source>
        <dbReference type="Proteomes" id="UP000887574"/>
    </source>
</evidence>